<dbReference type="EMBL" id="CP035033">
    <property type="protein sequence ID" value="QAB15736.1"/>
    <property type="molecule type" value="Genomic_DNA"/>
</dbReference>
<gene>
    <name evidence="14" type="ORF">EPV75_08680</name>
</gene>
<dbReference type="KEGG" id="htr:EPV75_08680"/>
<evidence type="ECO:0000256" key="9">
    <source>
        <dbReference type="ARBA" id="ARBA00022927"/>
    </source>
</evidence>
<comment type="function">
    <text evidence="1">Involved in the TonB-dependent energy-dependent transport of various receptor-bound substrates.</text>
</comment>
<dbReference type="InterPro" id="IPR003400">
    <property type="entry name" value="ExbD"/>
</dbReference>
<dbReference type="AlphaFoldDB" id="A0A410H4C0"/>
<keyword evidence="9 12" id="KW-0653">Protein transport</keyword>
<comment type="similarity">
    <text evidence="3 12">Belongs to the ExbD/TolR family.</text>
</comment>
<keyword evidence="5 12" id="KW-0813">Transport</keyword>
<keyword evidence="10 13" id="KW-1133">Transmembrane helix</keyword>
<keyword evidence="7" id="KW-0997">Cell inner membrane</keyword>
<evidence type="ECO:0000256" key="12">
    <source>
        <dbReference type="RuleBase" id="RU003879"/>
    </source>
</evidence>
<protein>
    <submittedName>
        <fullName evidence="14">Biopolymer transporter ExbD</fullName>
    </submittedName>
</protein>
<dbReference type="PANTHER" id="PTHR30558">
    <property type="entry name" value="EXBD MEMBRANE COMPONENT OF PMF-DRIVEN MACROMOLECULE IMPORT SYSTEM"/>
    <property type="match status" value="1"/>
</dbReference>
<evidence type="ECO:0000256" key="6">
    <source>
        <dbReference type="ARBA" id="ARBA00022475"/>
    </source>
</evidence>
<feature type="transmembrane region" description="Helical" evidence="13">
    <location>
        <begin position="12"/>
        <end position="31"/>
    </location>
</feature>
<reference evidence="14 15" key="1">
    <citation type="journal article" date="2018" name="Environ. Microbiol.">
        <title>Genomes of ubiquitous marine and hypersaline Hydrogenovibrio, Thiomicrorhabdus and Thiomicrospira spp. encode a diversity of mechanisms to sustain chemolithoautotrophy in heterogeneous environments.</title>
        <authorList>
            <person name="Scott K.M."/>
            <person name="Williams J."/>
            <person name="Porter C.M.B."/>
            <person name="Russel S."/>
            <person name="Harmer T.L."/>
            <person name="Paul J.H."/>
            <person name="Antonen K.M."/>
            <person name="Bridges M.K."/>
            <person name="Camper G.J."/>
            <person name="Campla C.K."/>
            <person name="Casella L.G."/>
            <person name="Chase E."/>
            <person name="Conrad J.W."/>
            <person name="Cruz M.C."/>
            <person name="Dunlap D.S."/>
            <person name="Duran L."/>
            <person name="Fahsbender E.M."/>
            <person name="Goldsmith D.B."/>
            <person name="Keeley R.F."/>
            <person name="Kondoff M.R."/>
            <person name="Kussy B.I."/>
            <person name="Lane M.K."/>
            <person name="Lawler S."/>
            <person name="Leigh B.A."/>
            <person name="Lewis C."/>
            <person name="Lostal L.M."/>
            <person name="Marking D."/>
            <person name="Mancera P.A."/>
            <person name="McClenthan E.C."/>
            <person name="McIntyre E.A."/>
            <person name="Mine J.A."/>
            <person name="Modi S."/>
            <person name="Moore B.D."/>
            <person name="Morgan W.A."/>
            <person name="Nelson K.M."/>
            <person name="Nguyen K.N."/>
            <person name="Ogburn N."/>
            <person name="Parrino D.G."/>
            <person name="Pedapudi A.D."/>
            <person name="Pelham R.P."/>
            <person name="Preece A.M."/>
            <person name="Rampersad E.A."/>
            <person name="Richardson J.C."/>
            <person name="Rodgers C.M."/>
            <person name="Schaffer B.L."/>
            <person name="Sheridan N.E."/>
            <person name="Solone M.R."/>
            <person name="Staley Z.R."/>
            <person name="Tabuchi M."/>
            <person name="Waide R.J."/>
            <person name="Wanjugi P.W."/>
            <person name="Young S."/>
            <person name="Clum A."/>
            <person name="Daum C."/>
            <person name="Huntemann M."/>
            <person name="Ivanova N."/>
            <person name="Kyrpides N."/>
            <person name="Mikhailova N."/>
            <person name="Palaniappan K."/>
            <person name="Pillay M."/>
            <person name="Reddy T.B.K."/>
            <person name="Shapiro N."/>
            <person name="Stamatis D."/>
            <person name="Varghese N."/>
            <person name="Woyke T."/>
            <person name="Boden R."/>
            <person name="Freyermuth S.K."/>
            <person name="Kerfeld C.A."/>
        </authorList>
    </citation>
    <scope>NUCLEOTIDE SEQUENCE [LARGE SCALE GENOMIC DNA]</scope>
    <source>
        <strain evidence="14 15">JR-2</strain>
    </source>
</reference>
<evidence type="ECO:0000313" key="14">
    <source>
        <dbReference type="EMBL" id="QAB15736.1"/>
    </source>
</evidence>
<dbReference type="PANTHER" id="PTHR30558:SF12">
    <property type="entry name" value="BIOPOLYMER TRANSPORT PROTEIN EXBD"/>
    <property type="match status" value="1"/>
</dbReference>
<keyword evidence="15" id="KW-1185">Reference proteome</keyword>
<dbReference type="GO" id="GO:0015031">
    <property type="term" value="P:protein transport"/>
    <property type="evidence" value="ECO:0007669"/>
    <property type="project" value="UniProtKB-KW"/>
</dbReference>
<evidence type="ECO:0000256" key="13">
    <source>
        <dbReference type="SAM" id="Phobius"/>
    </source>
</evidence>
<comment type="subunit">
    <text evidence="4">The accessory proteins ExbB and ExbD seem to form a complex with TonB.</text>
</comment>
<organism evidence="14 15">
    <name type="scientific">Hydrogenovibrio thermophilus</name>
    <dbReference type="NCBI Taxonomy" id="265883"/>
    <lineage>
        <taxon>Bacteria</taxon>
        <taxon>Pseudomonadati</taxon>
        <taxon>Pseudomonadota</taxon>
        <taxon>Gammaproteobacteria</taxon>
        <taxon>Thiotrichales</taxon>
        <taxon>Piscirickettsiaceae</taxon>
        <taxon>Hydrogenovibrio</taxon>
    </lineage>
</organism>
<dbReference type="RefSeq" id="WP_029938504.1">
    <property type="nucleotide sequence ID" value="NZ_CP035033.1"/>
</dbReference>
<evidence type="ECO:0000256" key="11">
    <source>
        <dbReference type="ARBA" id="ARBA00023136"/>
    </source>
</evidence>
<keyword evidence="6" id="KW-1003">Cell membrane</keyword>
<comment type="subcellular location">
    <subcellularLocation>
        <location evidence="2">Cell inner membrane</location>
        <topology evidence="2">Single-pass type II membrane protein</topology>
    </subcellularLocation>
    <subcellularLocation>
        <location evidence="12">Cell membrane</location>
        <topology evidence="12">Single-pass type II membrane protein</topology>
    </subcellularLocation>
</comment>
<evidence type="ECO:0000256" key="5">
    <source>
        <dbReference type="ARBA" id="ARBA00022448"/>
    </source>
</evidence>
<evidence type="ECO:0000256" key="7">
    <source>
        <dbReference type="ARBA" id="ARBA00022519"/>
    </source>
</evidence>
<evidence type="ECO:0000256" key="4">
    <source>
        <dbReference type="ARBA" id="ARBA00011471"/>
    </source>
</evidence>
<evidence type="ECO:0000256" key="2">
    <source>
        <dbReference type="ARBA" id="ARBA00004249"/>
    </source>
</evidence>
<dbReference type="GO" id="GO:0022857">
    <property type="term" value="F:transmembrane transporter activity"/>
    <property type="evidence" value="ECO:0007669"/>
    <property type="project" value="InterPro"/>
</dbReference>
<proteinExistence type="inferred from homology"/>
<evidence type="ECO:0000256" key="3">
    <source>
        <dbReference type="ARBA" id="ARBA00005811"/>
    </source>
</evidence>
<evidence type="ECO:0000313" key="15">
    <source>
        <dbReference type="Proteomes" id="UP000285478"/>
    </source>
</evidence>
<dbReference type="GO" id="GO:0005886">
    <property type="term" value="C:plasma membrane"/>
    <property type="evidence" value="ECO:0007669"/>
    <property type="project" value="UniProtKB-SubCell"/>
</dbReference>
<sequence length="128" mass="14564">MKRFDQINVIPMIDVMLVLLAIVLTSASFIVQDKLGIDLPETQETQSYQPPETIDIRLAIDADNQFYLNDNAITLAELENALLSANPDKPIEIRVDRATDFGYFTQLIDLLKKHQLHNLNILTRKQNG</sequence>
<keyword evidence="8 12" id="KW-0812">Transmembrane</keyword>
<dbReference type="Pfam" id="PF02472">
    <property type="entry name" value="ExbD"/>
    <property type="match status" value="1"/>
</dbReference>
<evidence type="ECO:0000256" key="8">
    <source>
        <dbReference type="ARBA" id="ARBA00022692"/>
    </source>
</evidence>
<dbReference type="Proteomes" id="UP000285478">
    <property type="component" value="Chromosome"/>
</dbReference>
<evidence type="ECO:0000256" key="1">
    <source>
        <dbReference type="ARBA" id="ARBA00003540"/>
    </source>
</evidence>
<dbReference type="Gene3D" id="3.30.420.270">
    <property type="match status" value="1"/>
</dbReference>
<keyword evidence="11 13" id="KW-0472">Membrane</keyword>
<evidence type="ECO:0000256" key="10">
    <source>
        <dbReference type="ARBA" id="ARBA00022989"/>
    </source>
</evidence>
<name>A0A410H4C0_9GAMM</name>
<accession>A0A410H4C0</accession>